<dbReference type="OMA" id="DTAHINY"/>
<keyword evidence="1" id="KW-0812">Transmembrane</keyword>
<gene>
    <name evidence="2" type="ORF">CAPTEDRAFT_200719</name>
</gene>
<evidence type="ECO:0000256" key="1">
    <source>
        <dbReference type="SAM" id="Phobius"/>
    </source>
</evidence>
<reference evidence="2 4" key="2">
    <citation type="journal article" date="2013" name="Nature">
        <title>Insights into bilaterian evolution from three spiralian genomes.</title>
        <authorList>
            <person name="Simakov O."/>
            <person name="Marletaz F."/>
            <person name="Cho S.J."/>
            <person name="Edsinger-Gonzales E."/>
            <person name="Havlak P."/>
            <person name="Hellsten U."/>
            <person name="Kuo D.H."/>
            <person name="Larsson T."/>
            <person name="Lv J."/>
            <person name="Arendt D."/>
            <person name="Savage R."/>
            <person name="Osoegawa K."/>
            <person name="de Jong P."/>
            <person name="Grimwood J."/>
            <person name="Chapman J.A."/>
            <person name="Shapiro H."/>
            <person name="Aerts A."/>
            <person name="Otillar R.P."/>
            <person name="Terry A.Y."/>
            <person name="Boore J.L."/>
            <person name="Grigoriev I.V."/>
            <person name="Lindberg D.R."/>
            <person name="Seaver E.C."/>
            <person name="Weisblat D.A."/>
            <person name="Putnam N.H."/>
            <person name="Rokhsar D.S."/>
        </authorList>
    </citation>
    <scope>NUCLEOTIDE SEQUENCE</scope>
    <source>
        <strain evidence="2 4">I ESC-2004</strain>
    </source>
</reference>
<dbReference type="EnsemblMetazoa" id="CapteT200719">
    <property type="protein sequence ID" value="CapteP200719"/>
    <property type="gene ID" value="CapteG200719"/>
</dbReference>
<accession>R7UZ65</accession>
<reference evidence="4" key="1">
    <citation type="submission" date="2012-12" db="EMBL/GenBank/DDBJ databases">
        <authorList>
            <person name="Hellsten U."/>
            <person name="Grimwood J."/>
            <person name="Chapman J.A."/>
            <person name="Shapiro H."/>
            <person name="Aerts A."/>
            <person name="Otillar R.P."/>
            <person name="Terry A.Y."/>
            <person name="Boore J.L."/>
            <person name="Simakov O."/>
            <person name="Marletaz F."/>
            <person name="Cho S.-J."/>
            <person name="Edsinger-Gonzales E."/>
            <person name="Havlak P."/>
            <person name="Kuo D.-H."/>
            <person name="Larsson T."/>
            <person name="Lv J."/>
            <person name="Arendt D."/>
            <person name="Savage R."/>
            <person name="Osoegawa K."/>
            <person name="de Jong P."/>
            <person name="Lindberg D.R."/>
            <person name="Seaver E.C."/>
            <person name="Weisblat D.A."/>
            <person name="Putnam N.H."/>
            <person name="Grigoriev I.V."/>
            <person name="Rokhsar D.S."/>
        </authorList>
    </citation>
    <scope>NUCLEOTIDE SEQUENCE</scope>
    <source>
        <strain evidence="4">I ESC-2004</strain>
    </source>
</reference>
<dbReference type="EMBL" id="AMQN01006453">
    <property type="status" value="NOT_ANNOTATED_CDS"/>
    <property type="molecule type" value="Genomic_DNA"/>
</dbReference>
<name>R7UZ65_CAPTE</name>
<dbReference type="EMBL" id="KB298404">
    <property type="protein sequence ID" value="ELU09242.1"/>
    <property type="molecule type" value="Genomic_DNA"/>
</dbReference>
<dbReference type="AlphaFoldDB" id="R7UZ65"/>
<dbReference type="STRING" id="283909.R7UZ65"/>
<dbReference type="HOGENOM" id="CLU_559280_0_0_1"/>
<sequence>MWVNIGVKRSTVSFRTDDGISSAPGAQFFNSLMMFLISVSFVGLENIVERVLKSKAIVHFIAITQQASSDMDQLSFDTGGQSYSFNPNNTEFLNAKFKNIAKSAEDSCDIEMASNVDSGPVKIIGGNPKLKKAFILDASLGRDLLIIFQFESNDFLIEISSPNGNWYNRRSYEFSCRIEFMACHFLLGRAEPGEWTIEFSTSGKTQAITYTVEAKAADRSIKPIEAELLWNTKEPQNISSTSGQPQKLYAKVKQGNSPILDASASVKGSGSTTANKNGIVGFGEIFGANNPDASKKTGNFCRTQTSQSIQVVHYRPDPSGKLYPPARISDLKVTWVDRSNFTATLEWTAVGEQASIGQASEYQLRYGMNSYDIIKNFTNLPLITNAMIINGANLRSPQTAGAREVFQVMLPRDKEYYVIGIVAIDRKNRFSTSTVSNFAHISFTIIPDTPKVGMNPFIIGCVYCVCVVLVILAIWAYIKCRRTNEILP</sequence>
<organism evidence="2">
    <name type="scientific">Capitella teleta</name>
    <name type="common">Polychaete worm</name>
    <dbReference type="NCBI Taxonomy" id="283909"/>
    <lineage>
        <taxon>Eukaryota</taxon>
        <taxon>Metazoa</taxon>
        <taxon>Spiralia</taxon>
        <taxon>Lophotrochozoa</taxon>
        <taxon>Annelida</taxon>
        <taxon>Polychaeta</taxon>
        <taxon>Sedentaria</taxon>
        <taxon>Scolecida</taxon>
        <taxon>Capitellidae</taxon>
        <taxon>Capitella</taxon>
    </lineage>
</organism>
<reference evidence="3" key="3">
    <citation type="submission" date="2015-06" db="UniProtKB">
        <authorList>
            <consortium name="EnsemblMetazoa"/>
        </authorList>
    </citation>
    <scope>IDENTIFICATION</scope>
</reference>
<proteinExistence type="predicted"/>
<evidence type="ECO:0000313" key="2">
    <source>
        <dbReference type="EMBL" id="ELU09242.1"/>
    </source>
</evidence>
<evidence type="ECO:0000313" key="3">
    <source>
        <dbReference type="EnsemblMetazoa" id="CapteP200719"/>
    </source>
</evidence>
<keyword evidence="4" id="KW-1185">Reference proteome</keyword>
<dbReference type="Proteomes" id="UP000014760">
    <property type="component" value="Unassembled WGS sequence"/>
</dbReference>
<protein>
    <submittedName>
        <fullName evidence="2 3">Uncharacterized protein</fullName>
    </submittedName>
</protein>
<keyword evidence="1" id="KW-1133">Transmembrane helix</keyword>
<dbReference type="EMBL" id="AMQN01006452">
    <property type="status" value="NOT_ANNOTATED_CDS"/>
    <property type="molecule type" value="Genomic_DNA"/>
</dbReference>
<evidence type="ECO:0000313" key="4">
    <source>
        <dbReference type="Proteomes" id="UP000014760"/>
    </source>
</evidence>
<feature type="transmembrane region" description="Helical" evidence="1">
    <location>
        <begin position="457"/>
        <end position="478"/>
    </location>
</feature>
<keyword evidence="1" id="KW-0472">Membrane</keyword>
<dbReference type="OrthoDB" id="10021899at2759"/>